<dbReference type="NCBIfam" id="NF041528">
    <property type="entry name" value="strep_LAETG"/>
    <property type="match status" value="1"/>
</dbReference>
<feature type="region of interest" description="Disordered" evidence="5">
    <location>
        <begin position="175"/>
        <end position="263"/>
    </location>
</feature>
<dbReference type="PATRIC" id="fig|1003195.11.peg.995"/>
<evidence type="ECO:0000256" key="1">
    <source>
        <dbReference type="ARBA" id="ARBA00022512"/>
    </source>
</evidence>
<keyword evidence="6" id="KW-1133">Transmembrane helix</keyword>
<gene>
    <name evidence="9" type="ordered locus">SCATT_p07000</name>
</gene>
<evidence type="ECO:0000256" key="7">
    <source>
        <dbReference type="SAM" id="SignalP"/>
    </source>
</evidence>
<feature type="domain" description="Gram-positive cocci surface proteins LPxTG" evidence="8">
    <location>
        <begin position="256"/>
        <end position="295"/>
    </location>
</feature>
<evidence type="ECO:0000256" key="6">
    <source>
        <dbReference type="SAM" id="Phobius"/>
    </source>
</evidence>
<feature type="compositionally biased region" description="Low complexity" evidence="5">
    <location>
        <begin position="175"/>
        <end position="223"/>
    </location>
</feature>
<geneLocation type="plasmid" evidence="9 10">
    <name>pSCATT</name>
</geneLocation>
<evidence type="ECO:0000256" key="2">
    <source>
        <dbReference type="ARBA" id="ARBA00022525"/>
    </source>
</evidence>
<keyword evidence="9" id="KW-0614">Plasmid</keyword>
<sequence>MQLSFGRQLSGLVGASALAVAISVAGTTGAQAAQRVAGGECGQVGVEYSVDGGATWTTQGRVGGDTAPKTFQVRLSGQVTEGCQYPVSLAAYNTQGATWESSGEQKFLGWDTTVLSSAKTQATLDVSAYPVSCFGQIDLYNNGKKFDGVQNPLPHYPDGVFPHDLITAWNGAAPCASPTPSGTPSGKPSASASASTSPSPSAKPSTPATTPSAKPSASVPAGGVPAPSVSPVTGSTAAPVGKPVVSPVSTTPKGSLAETGGDSTQTTVLASAGAALVVLGGGAVYLTRRKRAHQN</sequence>
<evidence type="ECO:0000313" key="10">
    <source>
        <dbReference type="Proteomes" id="UP000007842"/>
    </source>
</evidence>
<keyword evidence="6" id="KW-0812">Transmembrane</keyword>
<feature type="signal peptide" evidence="7">
    <location>
        <begin position="1"/>
        <end position="32"/>
    </location>
</feature>
<accession>G8XHE7</accession>
<accession>F8JJ14</accession>
<dbReference type="EMBL" id="CP003229">
    <property type="protein sequence ID" value="AEW98893.1"/>
    <property type="molecule type" value="Genomic_DNA"/>
</dbReference>
<dbReference type="InterPro" id="IPR019931">
    <property type="entry name" value="LPXTG_anchor"/>
</dbReference>
<dbReference type="HOGENOM" id="CLU_914288_0_0_11"/>
<evidence type="ECO:0000313" key="9">
    <source>
        <dbReference type="EMBL" id="AEW98893.1"/>
    </source>
</evidence>
<keyword evidence="2" id="KW-0964">Secreted</keyword>
<keyword evidence="1" id="KW-0134">Cell wall</keyword>
<dbReference type="KEGG" id="sct:SCAT_p1036"/>
<evidence type="ECO:0000256" key="5">
    <source>
        <dbReference type="SAM" id="MobiDB-lite"/>
    </source>
</evidence>
<dbReference type="Proteomes" id="UP000007842">
    <property type="component" value="Plasmid pSCATT"/>
</dbReference>
<evidence type="ECO:0000256" key="4">
    <source>
        <dbReference type="ARBA" id="ARBA00023088"/>
    </source>
</evidence>
<keyword evidence="3 7" id="KW-0732">Signal</keyword>
<protein>
    <recommendedName>
        <fullName evidence="8">Gram-positive cocci surface proteins LPxTG domain-containing protein</fullName>
    </recommendedName>
</protein>
<feature type="chain" id="PRO_5003373191" description="Gram-positive cocci surface proteins LPxTG domain-containing protein" evidence="7">
    <location>
        <begin position="33"/>
        <end position="295"/>
    </location>
</feature>
<dbReference type="RefSeq" id="WP_014151485.1">
    <property type="nucleotide sequence ID" value="NC_016113.1"/>
</dbReference>
<keyword evidence="4" id="KW-0572">Peptidoglycan-anchor</keyword>
<feature type="transmembrane region" description="Helical" evidence="6">
    <location>
        <begin position="268"/>
        <end position="287"/>
    </location>
</feature>
<keyword evidence="10" id="KW-1185">Reference proteome</keyword>
<dbReference type="PROSITE" id="PS50847">
    <property type="entry name" value="GRAM_POS_ANCHORING"/>
    <property type="match status" value="1"/>
</dbReference>
<organism evidence="9 10">
    <name type="scientific">Streptantibioticus cattleyicolor (strain ATCC 35852 / DSM 46488 / JCM 4925 / NBRC 14057 / NRRL 8057)</name>
    <name type="common">Streptomyces cattleya</name>
    <dbReference type="NCBI Taxonomy" id="1003195"/>
    <lineage>
        <taxon>Bacteria</taxon>
        <taxon>Bacillati</taxon>
        <taxon>Actinomycetota</taxon>
        <taxon>Actinomycetes</taxon>
        <taxon>Kitasatosporales</taxon>
        <taxon>Streptomycetaceae</taxon>
        <taxon>Streptantibioticus</taxon>
    </lineage>
</organism>
<evidence type="ECO:0000256" key="3">
    <source>
        <dbReference type="ARBA" id="ARBA00022729"/>
    </source>
</evidence>
<dbReference type="NCBIfam" id="TIGR01167">
    <property type="entry name" value="LPXTG_anchor"/>
    <property type="match status" value="1"/>
</dbReference>
<evidence type="ECO:0000259" key="8">
    <source>
        <dbReference type="PROSITE" id="PS50847"/>
    </source>
</evidence>
<dbReference type="KEGG" id="scy:SCATT_p07000"/>
<proteinExistence type="predicted"/>
<keyword evidence="6" id="KW-0472">Membrane</keyword>
<dbReference type="AlphaFoldDB" id="F8JJ14"/>
<reference evidence="10" key="1">
    <citation type="submission" date="2011-12" db="EMBL/GenBank/DDBJ databases">
        <title>Complete genome sequence of Streptomyces cattleya strain DSM 46488.</title>
        <authorList>
            <person name="Ou H.-Y."/>
            <person name="Li P."/>
            <person name="Zhao C."/>
            <person name="O'Hagan D."/>
            <person name="Deng Z."/>
        </authorList>
    </citation>
    <scope>NUCLEOTIDE SEQUENCE [LARGE SCALE GENOMIC DNA]</scope>
    <source>
        <strain evidence="10">ATCC 35852 / DSM 46488 / JCM 4925 / NBRC 14057 / NRRL 8057</strain>
        <plasmid evidence="10">Plasmid pSCATT</plasmid>
    </source>
</reference>
<dbReference type="OrthoDB" id="3873432at2"/>
<name>F8JJ14_STREN</name>